<dbReference type="Pfam" id="PF01467">
    <property type="entry name" value="CTP_transf_like"/>
    <property type="match status" value="1"/>
</dbReference>
<keyword evidence="6" id="KW-0119">Carbohydrate metabolism</keyword>
<proteinExistence type="predicted"/>
<evidence type="ECO:0000256" key="2">
    <source>
        <dbReference type="ARBA" id="ARBA00022679"/>
    </source>
</evidence>
<dbReference type="InterPro" id="IPR011914">
    <property type="entry name" value="RfaE_dom_II"/>
</dbReference>
<keyword evidence="2" id="KW-0808">Transferase</keyword>
<keyword evidence="3" id="KW-0548">Nucleotidyltransferase</keyword>
<evidence type="ECO:0000256" key="3">
    <source>
        <dbReference type="ARBA" id="ARBA00022695"/>
    </source>
</evidence>
<dbReference type="NCBIfam" id="TIGR02199">
    <property type="entry name" value="rfaE_dom_II"/>
    <property type="match status" value="1"/>
</dbReference>
<evidence type="ECO:0000259" key="8">
    <source>
        <dbReference type="Pfam" id="PF01467"/>
    </source>
</evidence>
<reference evidence="9" key="1">
    <citation type="journal article" date="2015" name="Proc. Natl. Acad. Sci. U.S.A.">
        <title>Networks of energetic and metabolic interactions define dynamics in microbial communities.</title>
        <authorList>
            <person name="Embree M."/>
            <person name="Liu J.K."/>
            <person name="Al-Bassam M.M."/>
            <person name="Zengler K."/>
        </authorList>
    </citation>
    <scope>NUCLEOTIDE SEQUENCE</scope>
</reference>
<evidence type="ECO:0000313" key="9">
    <source>
        <dbReference type="EMBL" id="KUG24389.1"/>
    </source>
</evidence>
<dbReference type="InterPro" id="IPR014729">
    <property type="entry name" value="Rossmann-like_a/b/a_fold"/>
</dbReference>
<keyword evidence="5" id="KW-0067">ATP-binding</keyword>
<dbReference type="InterPro" id="IPR004821">
    <property type="entry name" value="Cyt_trans-like"/>
</dbReference>
<evidence type="ECO:0000256" key="1">
    <source>
        <dbReference type="ARBA" id="ARBA00012519"/>
    </source>
</evidence>
<dbReference type="GO" id="GO:0016773">
    <property type="term" value="F:phosphotransferase activity, alcohol group as acceptor"/>
    <property type="evidence" value="ECO:0007669"/>
    <property type="project" value="InterPro"/>
</dbReference>
<evidence type="ECO:0000256" key="7">
    <source>
        <dbReference type="ARBA" id="ARBA00047428"/>
    </source>
</evidence>
<dbReference type="Gene3D" id="3.40.50.620">
    <property type="entry name" value="HUPs"/>
    <property type="match status" value="1"/>
</dbReference>
<sequence length="161" mass="18496">MKKILKKEVLRKKLEELRKKGKKIAFTNGCFDILHVGHVRYLREARKTADLLVLALNSDSSVRSIKGEKRPLINEKERAEILAALESVDYVTIFKESTPLKLIKFLKPDILIKGGDWPEEKVVGREEVKKWGGHVEIIPEIKGKSTTNIVDKIKQIYCFDK</sequence>
<evidence type="ECO:0000256" key="5">
    <source>
        <dbReference type="ARBA" id="ARBA00022840"/>
    </source>
</evidence>
<gene>
    <name evidence="9" type="ORF">ASZ90_005854</name>
</gene>
<comment type="caution">
    <text evidence="9">The sequence shown here is derived from an EMBL/GenBank/DDBJ whole genome shotgun (WGS) entry which is preliminary data.</text>
</comment>
<keyword evidence="9" id="KW-0418">Kinase</keyword>
<feature type="domain" description="Cytidyltransferase-like" evidence="8">
    <location>
        <begin position="26"/>
        <end position="138"/>
    </location>
</feature>
<dbReference type="GO" id="GO:0005975">
    <property type="term" value="P:carbohydrate metabolic process"/>
    <property type="evidence" value="ECO:0007669"/>
    <property type="project" value="InterPro"/>
</dbReference>
<dbReference type="GO" id="GO:0016301">
    <property type="term" value="F:kinase activity"/>
    <property type="evidence" value="ECO:0007669"/>
    <property type="project" value="UniProtKB-KW"/>
</dbReference>
<organism evidence="9">
    <name type="scientific">hydrocarbon metagenome</name>
    <dbReference type="NCBI Taxonomy" id="938273"/>
    <lineage>
        <taxon>unclassified sequences</taxon>
        <taxon>metagenomes</taxon>
        <taxon>ecological metagenomes</taxon>
    </lineage>
</organism>
<dbReference type="NCBIfam" id="TIGR00125">
    <property type="entry name" value="cyt_tran_rel"/>
    <property type="match status" value="1"/>
</dbReference>
<evidence type="ECO:0000256" key="6">
    <source>
        <dbReference type="ARBA" id="ARBA00023277"/>
    </source>
</evidence>
<dbReference type="InterPro" id="IPR050385">
    <property type="entry name" value="Archaeal_FAD_synthase"/>
</dbReference>
<keyword evidence="4" id="KW-0547">Nucleotide-binding</keyword>
<dbReference type="AlphaFoldDB" id="A0A0W8FTY0"/>
<dbReference type="PANTHER" id="PTHR43793">
    <property type="entry name" value="FAD SYNTHASE"/>
    <property type="match status" value="1"/>
</dbReference>
<dbReference type="GO" id="GO:0005524">
    <property type="term" value="F:ATP binding"/>
    <property type="evidence" value="ECO:0007669"/>
    <property type="project" value="UniProtKB-KW"/>
</dbReference>
<comment type="catalytic activity">
    <reaction evidence="7">
        <text>D-glycero-beta-D-manno-heptose 1-phosphate + ATP + H(+) = ADP-D-glycero-beta-D-manno-heptose + diphosphate</text>
        <dbReference type="Rhea" id="RHEA:27465"/>
        <dbReference type="ChEBI" id="CHEBI:15378"/>
        <dbReference type="ChEBI" id="CHEBI:30616"/>
        <dbReference type="ChEBI" id="CHEBI:33019"/>
        <dbReference type="ChEBI" id="CHEBI:59967"/>
        <dbReference type="ChEBI" id="CHEBI:61593"/>
        <dbReference type="EC" id="2.7.7.70"/>
    </reaction>
</comment>
<accession>A0A0W8FTY0</accession>
<dbReference type="GO" id="GO:0016779">
    <property type="term" value="F:nucleotidyltransferase activity"/>
    <property type="evidence" value="ECO:0007669"/>
    <property type="project" value="UniProtKB-KW"/>
</dbReference>
<dbReference type="EC" id="2.7.7.70" evidence="1"/>
<dbReference type="PANTHER" id="PTHR43793:SF2">
    <property type="entry name" value="BIFUNCTIONAL PROTEIN HLDE"/>
    <property type="match status" value="1"/>
</dbReference>
<name>A0A0W8FTY0_9ZZZZ</name>
<dbReference type="SUPFAM" id="SSF52374">
    <property type="entry name" value="Nucleotidylyl transferase"/>
    <property type="match status" value="1"/>
</dbReference>
<protein>
    <recommendedName>
        <fullName evidence="1">D-glycero-beta-D-manno-heptose 1-phosphate adenylyltransferase</fullName>
        <ecNumber evidence="1">2.7.7.70</ecNumber>
    </recommendedName>
</protein>
<evidence type="ECO:0000256" key="4">
    <source>
        <dbReference type="ARBA" id="ARBA00022741"/>
    </source>
</evidence>
<dbReference type="EMBL" id="LNQE01000850">
    <property type="protein sequence ID" value="KUG24389.1"/>
    <property type="molecule type" value="Genomic_DNA"/>
</dbReference>